<dbReference type="STRING" id="61424.A0A2T9Z4E7"/>
<dbReference type="InterPro" id="IPR000257">
    <property type="entry name" value="Uroporphyrinogen_deCOase"/>
</dbReference>
<dbReference type="HAMAP" id="MF_00218">
    <property type="entry name" value="URO_D"/>
    <property type="match status" value="1"/>
</dbReference>
<evidence type="ECO:0000256" key="6">
    <source>
        <dbReference type="ARBA" id="ARBA00023239"/>
    </source>
</evidence>
<evidence type="ECO:0000256" key="9">
    <source>
        <dbReference type="RuleBase" id="RU004169"/>
    </source>
</evidence>
<organism evidence="11 12">
    <name type="scientific">Furculomyces boomerangus</name>
    <dbReference type="NCBI Taxonomy" id="61424"/>
    <lineage>
        <taxon>Eukaryota</taxon>
        <taxon>Fungi</taxon>
        <taxon>Fungi incertae sedis</taxon>
        <taxon>Zoopagomycota</taxon>
        <taxon>Kickxellomycotina</taxon>
        <taxon>Harpellomycetes</taxon>
        <taxon>Harpellales</taxon>
        <taxon>Harpellaceae</taxon>
        <taxon>Furculomyces</taxon>
    </lineage>
</organism>
<dbReference type="PROSITE" id="PS00906">
    <property type="entry name" value="UROD_1"/>
    <property type="match status" value="1"/>
</dbReference>
<accession>A0A2T9Z4E7</accession>
<dbReference type="UniPathway" id="UPA00251">
    <property type="reaction ID" value="UER00321"/>
</dbReference>
<dbReference type="Proteomes" id="UP000245699">
    <property type="component" value="Unassembled WGS sequence"/>
</dbReference>
<dbReference type="InterPro" id="IPR006361">
    <property type="entry name" value="Uroporphyrinogen_deCO2ase_HemE"/>
</dbReference>
<comment type="caution">
    <text evidence="11">The sequence shown here is derived from an EMBL/GenBank/DDBJ whole genome shotgun (WGS) entry which is preliminary data.</text>
</comment>
<dbReference type="GO" id="GO:0005829">
    <property type="term" value="C:cytosol"/>
    <property type="evidence" value="ECO:0007669"/>
    <property type="project" value="TreeGrafter"/>
</dbReference>
<dbReference type="AlphaFoldDB" id="A0A2T9Z4E7"/>
<dbReference type="PANTHER" id="PTHR21091:SF169">
    <property type="entry name" value="UROPORPHYRINOGEN DECARBOXYLASE"/>
    <property type="match status" value="1"/>
</dbReference>
<evidence type="ECO:0000256" key="3">
    <source>
        <dbReference type="ARBA" id="ARBA00012288"/>
    </source>
</evidence>
<keyword evidence="6 8" id="KW-0456">Lyase</keyword>
<keyword evidence="7 8" id="KW-0627">Porphyrin biosynthesis</keyword>
<evidence type="ECO:0000313" key="11">
    <source>
        <dbReference type="EMBL" id="PVU99485.1"/>
    </source>
</evidence>
<evidence type="ECO:0000256" key="1">
    <source>
        <dbReference type="ARBA" id="ARBA00004804"/>
    </source>
</evidence>
<comment type="catalytic activity">
    <reaction evidence="8">
        <text>uroporphyrinogen III + 4 H(+) = coproporphyrinogen III + 4 CO2</text>
        <dbReference type="Rhea" id="RHEA:19865"/>
        <dbReference type="ChEBI" id="CHEBI:15378"/>
        <dbReference type="ChEBI" id="CHEBI:16526"/>
        <dbReference type="ChEBI" id="CHEBI:57308"/>
        <dbReference type="ChEBI" id="CHEBI:57309"/>
        <dbReference type="EC" id="4.1.1.37"/>
    </reaction>
</comment>
<gene>
    <name evidence="11" type="ORF">BB559_000676</name>
</gene>
<dbReference type="PANTHER" id="PTHR21091">
    <property type="entry name" value="METHYLTETRAHYDROFOLATE:HOMOCYSTEINE METHYLTRANSFERASE RELATED"/>
    <property type="match status" value="1"/>
</dbReference>
<evidence type="ECO:0000256" key="8">
    <source>
        <dbReference type="RuleBase" id="RU000554"/>
    </source>
</evidence>
<dbReference type="FunFam" id="3.20.20.210:FF:000007">
    <property type="entry name" value="Uroporphyrinogen decarboxylase"/>
    <property type="match status" value="1"/>
</dbReference>
<reference evidence="11 12" key="1">
    <citation type="journal article" date="2018" name="MBio">
        <title>Comparative Genomics Reveals the Core Gene Toolbox for the Fungus-Insect Symbiosis.</title>
        <authorList>
            <person name="Wang Y."/>
            <person name="Stata M."/>
            <person name="Wang W."/>
            <person name="Stajich J.E."/>
            <person name="White M.M."/>
            <person name="Moncalvo J.M."/>
        </authorList>
    </citation>
    <scope>NUCLEOTIDE SEQUENCE [LARGE SCALE GENOMIC DNA]</scope>
    <source>
        <strain evidence="11 12">AUS-77-4</strain>
    </source>
</reference>
<dbReference type="OrthoDB" id="339900at2759"/>
<feature type="domain" description="Uroporphyrinogen decarboxylase (URO-D)" evidence="10">
    <location>
        <begin position="27"/>
        <end position="36"/>
    </location>
</feature>
<evidence type="ECO:0000256" key="7">
    <source>
        <dbReference type="ARBA" id="ARBA00023244"/>
    </source>
</evidence>
<protein>
    <recommendedName>
        <fullName evidence="3 8">Uroporphyrinogen decarboxylase</fullName>
        <ecNumber evidence="3 8">4.1.1.37</ecNumber>
    </recommendedName>
</protein>
<comment type="similarity">
    <text evidence="2 9">Belongs to the uroporphyrinogen decarboxylase family.</text>
</comment>
<proteinExistence type="inferred from homology"/>
<sequence length="369" mass="41836">MSLIKFPELKNDLILRVLRGEKTERAPVWCMRQAGRYLPEFRAIRVENEFFKVCRNPELAAEVTIQPIRRYSGLLDASIIFCDILVIPQAMGMEVLMVPGKGPHFPAPLVVPEDMKKLVDREDNYSVHEELDYVYKAITLTRTRLDGEVPLFGFIGAPWTLMAYMIEGGGSKTFSKAKTWLWKYPEAAHELLDRITKVSVEFLKGQAAAGAQMLQVFDSWAGELAPADYFEFEMPYLLRIAEEVRKAYPDIPIVVFPKGVHPETVEYIVLNSEYAAVSLDWTLNPESLVKDLKARAEAIGKPIIFQGNLDPTVLFASKETIRTKTKEMCNKFTGCGHVCNLGHGMMPDHSPEHLGWFLEAVHEFSSKHQ</sequence>
<keyword evidence="4" id="KW-0963">Cytoplasm</keyword>
<evidence type="ECO:0000313" key="12">
    <source>
        <dbReference type="Proteomes" id="UP000245699"/>
    </source>
</evidence>
<dbReference type="EMBL" id="MBFT01000034">
    <property type="protein sequence ID" value="PVU99485.1"/>
    <property type="molecule type" value="Genomic_DNA"/>
</dbReference>
<dbReference type="GO" id="GO:0006782">
    <property type="term" value="P:protoporphyrinogen IX biosynthetic process"/>
    <property type="evidence" value="ECO:0007669"/>
    <property type="project" value="UniProtKB-UniPathway"/>
</dbReference>
<evidence type="ECO:0000256" key="5">
    <source>
        <dbReference type="ARBA" id="ARBA00022793"/>
    </source>
</evidence>
<keyword evidence="5 8" id="KW-0210">Decarboxylase</keyword>
<name>A0A2T9Z4E7_9FUNG</name>
<dbReference type="NCBIfam" id="TIGR01464">
    <property type="entry name" value="hemE"/>
    <property type="match status" value="1"/>
</dbReference>
<evidence type="ECO:0000256" key="4">
    <source>
        <dbReference type="ARBA" id="ARBA00022490"/>
    </source>
</evidence>
<comment type="pathway">
    <text evidence="1 8">Porphyrin-containing compound metabolism; protoporphyrin-IX biosynthesis; coproporphyrinogen-III from 5-aminolevulinate: step 4/4.</text>
</comment>
<dbReference type="CDD" id="cd00717">
    <property type="entry name" value="URO-D"/>
    <property type="match status" value="1"/>
</dbReference>
<dbReference type="InterPro" id="IPR038071">
    <property type="entry name" value="UROD/MetE-like_sf"/>
</dbReference>
<dbReference type="EC" id="4.1.1.37" evidence="3 8"/>
<evidence type="ECO:0000256" key="2">
    <source>
        <dbReference type="ARBA" id="ARBA00009935"/>
    </source>
</evidence>
<keyword evidence="12" id="KW-1185">Reference proteome</keyword>
<evidence type="ECO:0000259" key="10">
    <source>
        <dbReference type="PROSITE" id="PS00906"/>
    </source>
</evidence>
<dbReference type="Gene3D" id="3.20.20.210">
    <property type="match status" value="1"/>
</dbReference>
<dbReference type="Pfam" id="PF01208">
    <property type="entry name" value="URO-D"/>
    <property type="match status" value="1"/>
</dbReference>
<dbReference type="GO" id="GO:0004853">
    <property type="term" value="F:uroporphyrinogen decarboxylase activity"/>
    <property type="evidence" value="ECO:0007669"/>
    <property type="project" value="UniProtKB-EC"/>
</dbReference>
<dbReference type="SUPFAM" id="SSF51726">
    <property type="entry name" value="UROD/MetE-like"/>
    <property type="match status" value="1"/>
</dbReference>